<organism evidence="3 4">
    <name type="scientific">Lentithecium fluviatile CBS 122367</name>
    <dbReference type="NCBI Taxonomy" id="1168545"/>
    <lineage>
        <taxon>Eukaryota</taxon>
        <taxon>Fungi</taxon>
        <taxon>Dikarya</taxon>
        <taxon>Ascomycota</taxon>
        <taxon>Pezizomycotina</taxon>
        <taxon>Dothideomycetes</taxon>
        <taxon>Pleosporomycetidae</taxon>
        <taxon>Pleosporales</taxon>
        <taxon>Massarineae</taxon>
        <taxon>Lentitheciaceae</taxon>
        <taxon>Lentithecium</taxon>
    </lineage>
</organism>
<reference evidence="3" key="1">
    <citation type="journal article" date="2020" name="Stud. Mycol.">
        <title>101 Dothideomycetes genomes: a test case for predicting lifestyles and emergence of pathogens.</title>
        <authorList>
            <person name="Haridas S."/>
            <person name="Albert R."/>
            <person name="Binder M."/>
            <person name="Bloem J."/>
            <person name="Labutti K."/>
            <person name="Salamov A."/>
            <person name="Andreopoulos B."/>
            <person name="Baker S."/>
            <person name="Barry K."/>
            <person name="Bills G."/>
            <person name="Bluhm B."/>
            <person name="Cannon C."/>
            <person name="Castanera R."/>
            <person name="Culley D."/>
            <person name="Daum C."/>
            <person name="Ezra D."/>
            <person name="Gonzalez J."/>
            <person name="Henrissat B."/>
            <person name="Kuo A."/>
            <person name="Liang C."/>
            <person name="Lipzen A."/>
            <person name="Lutzoni F."/>
            <person name="Magnuson J."/>
            <person name="Mondo S."/>
            <person name="Nolan M."/>
            <person name="Ohm R."/>
            <person name="Pangilinan J."/>
            <person name="Park H.-J."/>
            <person name="Ramirez L."/>
            <person name="Alfaro M."/>
            <person name="Sun H."/>
            <person name="Tritt A."/>
            <person name="Yoshinaga Y."/>
            <person name="Zwiers L.-H."/>
            <person name="Turgeon B."/>
            <person name="Goodwin S."/>
            <person name="Spatafora J."/>
            <person name="Crous P."/>
            <person name="Grigoriev I."/>
        </authorList>
    </citation>
    <scope>NUCLEOTIDE SEQUENCE</scope>
    <source>
        <strain evidence="3">CBS 122367</strain>
    </source>
</reference>
<dbReference type="EMBL" id="MU005583">
    <property type="protein sequence ID" value="KAF2683692.1"/>
    <property type="molecule type" value="Genomic_DNA"/>
</dbReference>
<evidence type="ECO:0000256" key="2">
    <source>
        <dbReference type="SAM" id="Phobius"/>
    </source>
</evidence>
<dbReference type="InterPro" id="IPR038883">
    <property type="entry name" value="AN11006-like"/>
</dbReference>
<keyword evidence="2" id="KW-0812">Transmembrane</keyword>
<feature type="compositionally biased region" description="Basic and acidic residues" evidence="1">
    <location>
        <begin position="164"/>
        <end position="175"/>
    </location>
</feature>
<accession>A0A6G1IZL7</accession>
<keyword evidence="2" id="KW-0472">Membrane</keyword>
<evidence type="ECO:0000313" key="4">
    <source>
        <dbReference type="Proteomes" id="UP000799291"/>
    </source>
</evidence>
<sequence>MLGAVSPLQWHYSTIGFITFAALGLPLFAHLYHRFRTMHSRNATPFPFLDLPLELRTMVYDNLLEDAYYPPPPPCSKHQNSPFSWLVPSGLFTPAPTTTPSPPPHQLHHHQKSKPSNWLFMANKQTYNEFMEIMCKKTTFHLTVSPQNYAAATPLSTPTEPQAIEEKPPTESESRKIWNISPETLKHLHKCDIKLITTSAMLGVTDPRNMKPEDWALAKQIREELKEVSNVRELNLQVKAIGDPLWNPLWVWYHASQSLKTMGSSIESSTTPTGPKLNRITFSLDTWSPGENFLERNAESGGQWAWKCLHNHIVAPDGPGEVSVREFCARLYMECSTCRPELDSEDEGEE</sequence>
<feature type="transmembrane region" description="Helical" evidence="2">
    <location>
        <begin position="12"/>
        <end position="32"/>
    </location>
</feature>
<keyword evidence="4" id="KW-1185">Reference proteome</keyword>
<name>A0A6G1IZL7_9PLEO</name>
<evidence type="ECO:0000313" key="3">
    <source>
        <dbReference type="EMBL" id="KAF2683692.1"/>
    </source>
</evidence>
<dbReference type="PANTHER" id="PTHR42085:SF1">
    <property type="entry name" value="F-BOX DOMAIN-CONTAINING PROTEIN"/>
    <property type="match status" value="1"/>
</dbReference>
<feature type="region of interest" description="Disordered" evidence="1">
    <location>
        <begin position="153"/>
        <end position="175"/>
    </location>
</feature>
<protein>
    <submittedName>
        <fullName evidence="3">Uncharacterized protein</fullName>
    </submittedName>
</protein>
<dbReference type="Proteomes" id="UP000799291">
    <property type="component" value="Unassembled WGS sequence"/>
</dbReference>
<dbReference type="PANTHER" id="PTHR42085">
    <property type="entry name" value="F-BOX DOMAIN-CONTAINING PROTEIN"/>
    <property type="match status" value="1"/>
</dbReference>
<evidence type="ECO:0000256" key="1">
    <source>
        <dbReference type="SAM" id="MobiDB-lite"/>
    </source>
</evidence>
<dbReference type="AlphaFoldDB" id="A0A6G1IZL7"/>
<gene>
    <name evidence="3" type="ORF">K458DRAFT_304084</name>
</gene>
<dbReference type="OrthoDB" id="62952at2759"/>
<keyword evidence="2" id="KW-1133">Transmembrane helix</keyword>
<proteinExistence type="predicted"/>